<dbReference type="PANTHER" id="PTHR43095:SF5">
    <property type="entry name" value="XYLULOSE KINASE"/>
    <property type="match status" value="1"/>
</dbReference>
<evidence type="ECO:0000313" key="8">
    <source>
        <dbReference type="Proteomes" id="UP000324781"/>
    </source>
</evidence>
<dbReference type="AlphaFoldDB" id="A0A1M6D317"/>
<dbReference type="GO" id="GO:0016301">
    <property type="term" value="F:kinase activity"/>
    <property type="evidence" value="ECO:0007669"/>
    <property type="project" value="UniProtKB-KW"/>
</dbReference>
<keyword evidence="8" id="KW-1185">Reference proteome</keyword>
<dbReference type="InterPro" id="IPR043129">
    <property type="entry name" value="ATPase_NBD"/>
</dbReference>
<dbReference type="Proteomes" id="UP000324781">
    <property type="component" value="Unassembled WGS sequence"/>
</dbReference>
<dbReference type="InterPro" id="IPR050406">
    <property type="entry name" value="FGGY_Carb_Kinase"/>
</dbReference>
<name>A0A1M6D317_9FIRM</name>
<dbReference type="Pfam" id="PF02782">
    <property type="entry name" value="FGGY_C"/>
    <property type="match status" value="1"/>
</dbReference>
<reference evidence="7 8" key="1">
    <citation type="submission" date="2016-11" db="EMBL/GenBank/DDBJ databases">
        <authorList>
            <person name="Varghese N."/>
            <person name="Submissions S."/>
        </authorList>
    </citation>
    <scope>NUCLEOTIDE SEQUENCE [LARGE SCALE GENOMIC DNA]</scope>
    <source>
        <strain evidence="7 8">DSM 19027</strain>
    </source>
</reference>
<evidence type="ECO:0000256" key="3">
    <source>
        <dbReference type="ARBA" id="ARBA00022777"/>
    </source>
</evidence>
<evidence type="ECO:0000259" key="6">
    <source>
        <dbReference type="Pfam" id="PF02782"/>
    </source>
</evidence>
<dbReference type="EMBL" id="FQZP01000006">
    <property type="protein sequence ID" value="SHI67579.1"/>
    <property type="molecule type" value="Genomic_DNA"/>
</dbReference>
<dbReference type="InterPro" id="IPR018485">
    <property type="entry name" value="FGGY_C"/>
</dbReference>
<dbReference type="Pfam" id="PF00370">
    <property type="entry name" value="FGGY_N"/>
    <property type="match status" value="1"/>
</dbReference>
<dbReference type="OrthoDB" id="9805576at2"/>
<dbReference type="InterPro" id="IPR018484">
    <property type="entry name" value="FGGY_N"/>
</dbReference>
<evidence type="ECO:0000256" key="2">
    <source>
        <dbReference type="ARBA" id="ARBA00022679"/>
    </source>
</evidence>
<organism evidence="7 8">
    <name type="scientific">Thermoclostridium caenicola</name>
    <dbReference type="NCBI Taxonomy" id="659425"/>
    <lineage>
        <taxon>Bacteria</taxon>
        <taxon>Bacillati</taxon>
        <taxon>Bacillota</taxon>
        <taxon>Clostridia</taxon>
        <taxon>Eubacteriales</taxon>
        <taxon>Oscillospiraceae</taxon>
        <taxon>Thermoclostridium</taxon>
    </lineage>
</organism>
<accession>A0A1M6D317</accession>
<keyword evidence="2 4" id="KW-0808">Transferase</keyword>
<dbReference type="PANTHER" id="PTHR43095">
    <property type="entry name" value="SUGAR KINASE"/>
    <property type="match status" value="1"/>
</dbReference>
<dbReference type="RefSeq" id="WP_149677940.1">
    <property type="nucleotide sequence ID" value="NZ_FQZP01000006.1"/>
</dbReference>
<dbReference type="Gene3D" id="3.30.420.40">
    <property type="match status" value="2"/>
</dbReference>
<gene>
    <name evidence="7" type="ORF">SAMN05444373_100672</name>
</gene>
<dbReference type="GO" id="GO:0005975">
    <property type="term" value="P:carbohydrate metabolic process"/>
    <property type="evidence" value="ECO:0007669"/>
    <property type="project" value="InterPro"/>
</dbReference>
<dbReference type="PIRSF" id="PIRSF000538">
    <property type="entry name" value="GlpK"/>
    <property type="match status" value="1"/>
</dbReference>
<dbReference type="CDD" id="cd07804">
    <property type="entry name" value="ASKHA_NBD_FGGY_RrXK-like"/>
    <property type="match status" value="1"/>
</dbReference>
<feature type="domain" description="Carbohydrate kinase FGGY C-terminal" evidence="6">
    <location>
        <begin position="259"/>
        <end position="440"/>
    </location>
</feature>
<evidence type="ECO:0000259" key="5">
    <source>
        <dbReference type="Pfam" id="PF00370"/>
    </source>
</evidence>
<keyword evidence="3 4" id="KW-0418">Kinase</keyword>
<protein>
    <submittedName>
        <fullName evidence="7">Xylulokinase</fullName>
    </submittedName>
</protein>
<dbReference type="PROSITE" id="PS00445">
    <property type="entry name" value="FGGY_KINASES_2"/>
    <property type="match status" value="1"/>
</dbReference>
<evidence type="ECO:0000313" key="7">
    <source>
        <dbReference type="EMBL" id="SHI67579.1"/>
    </source>
</evidence>
<evidence type="ECO:0000256" key="4">
    <source>
        <dbReference type="RuleBase" id="RU003733"/>
    </source>
</evidence>
<evidence type="ECO:0000256" key="1">
    <source>
        <dbReference type="ARBA" id="ARBA00009156"/>
    </source>
</evidence>
<sequence length="503" mass="55250">MSYTLGIDIGTTNVKSVLFGEGPRAVADASYEYPTTFPAPSWAQQNPEHWWEGAKATIRSVLSQSGIDPADIKAVAISCQSPCALLVDRNGNPLHDALIWMDRRSTEELELLEQSVGAQRIFEITGNRLDTYFMLSELMWLKRHHPELLDKTYKILQANGYVNLKLTGEFTIDSANLSLTQANDLKHKCWSRELLDAIGVDMAITPDVYDCGEVIGTVTRQAAEQTGLKEGTPVLAGSVDATAAAFEAGVQQGIALEMTGTSSVMLIGLDKPLTTIKLSHLNGFDDSTHYLYGAMSSAGGSLKWFRDALYGVEAGERNVYARMDAEVERDAPEPTHLLFLPYMVGERAPIWNPDARGVFFGLSMGTTRAQMIRAIMEGAAFALLDNLEEAEKIGLHPEQLYVVGGCSNSDIWLRIKASVINREIIVPRDTLGANGGLACLMAAYTGEFETPGQAAAAGFKVARRIEPVPAWVERYRALYREYKKLYESLEINFKSFSLIGSTN</sequence>
<dbReference type="GO" id="GO:0016773">
    <property type="term" value="F:phosphotransferase activity, alcohol group as acceptor"/>
    <property type="evidence" value="ECO:0007669"/>
    <property type="project" value="InterPro"/>
</dbReference>
<dbReference type="InterPro" id="IPR000577">
    <property type="entry name" value="Carb_kinase_FGGY"/>
</dbReference>
<dbReference type="SUPFAM" id="SSF53067">
    <property type="entry name" value="Actin-like ATPase domain"/>
    <property type="match status" value="2"/>
</dbReference>
<feature type="domain" description="Carbohydrate kinase FGGY N-terminal" evidence="5">
    <location>
        <begin position="3"/>
        <end position="246"/>
    </location>
</feature>
<comment type="similarity">
    <text evidence="1 4">Belongs to the FGGY kinase family.</text>
</comment>
<proteinExistence type="inferred from homology"/>
<dbReference type="InterPro" id="IPR018483">
    <property type="entry name" value="Carb_kinase_FGGY_CS"/>
</dbReference>